<organism evidence="12 13">
    <name type="scientific">Leuconostoc aquikimchii</name>
    <dbReference type="NCBI Taxonomy" id="3236804"/>
    <lineage>
        <taxon>Bacteria</taxon>
        <taxon>Bacillati</taxon>
        <taxon>Bacillota</taxon>
        <taxon>Bacilli</taxon>
        <taxon>Lactobacillales</taxon>
        <taxon>Lactobacillaceae</taxon>
        <taxon>Leuconostoc</taxon>
    </lineage>
</organism>
<feature type="repeat" description="Lumazine-binding" evidence="10">
    <location>
        <begin position="1"/>
        <end position="98"/>
    </location>
</feature>
<dbReference type="Proteomes" id="UP001556617">
    <property type="component" value="Unassembled WGS sequence"/>
</dbReference>
<dbReference type="GO" id="GO:0004746">
    <property type="term" value="F:riboflavin synthase activity"/>
    <property type="evidence" value="ECO:0007669"/>
    <property type="project" value="UniProtKB-EC"/>
</dbReference>
<evidence type="ECO:0000256" key="10">
    <source>
        <dbReference type="PROSITE-ProRule" id="PRU00524"/>
    </source>
</evidence>
<dbReference type="CDD" id="cd00402">
    <property type="entry name" value="Riboflavin_synthase_like"/>
    <property type="match status" value="1"/>
</dbReference>
<dbReference type="EC" id="2.5.1.9" evidence="4 9"/>
<dbReference type="NCBIfam" id="TIGR00187">
    <property type="entry name" value="ribE"/>
    <property type="match status" value="1"/>
</dbReference>
<evidence type="ECO:0000256" key="4">
    <source>
        <dbReference type="ARBA" id="ARBA00012827"/>
    </source>
</evidence>
<comment type="caution">
    <text evidence="12">The sequence shown here is derived from an EMBL/GenBank/DDBJ whole genome shotgun (WGS) entry which is preliminary data.</text>
</comment>
<feature type="domain" description="Lumazine-binding" evidence="11">
    <location>
        <begin position="99"/>
        <end position="196"/>
    </location>
</feature>
<dbReference type="PROSITE" id="PS51177">
    <property type="entry name" value="LUMAZINE_BIND"/>
    <property type="match status" value="2"/>
</dbReference>
<feature type="repeat" description="Lumazine-binding" evidence="10">
    <location>
        <begin position="99"/>
        <end position="196"/>
    </location>
</feature>
<reference evidence="12 13" key="1">
    <citation type="submission" date="2024-07" db="EMBL/GenBank/DDBJ databases">
        <authorList>
            <person name="Yun M."/>
        </authorList>
    </citation>
    <scope>NUCLEOTIDE SEQUENCE [LARGE SCALE GENOMIC DNA]</scope>
    <source>
        <strain evidence="12 13">MS01</strain>
    </source>
</reference>
<dbReference type="PIRSF" id="PIRSF000498">
    <property type="entry name" value="Riboflavin_syn_A"/>
    <property type="match status" value="1"/>
</dbReference>
<dbReference type="InterPro" id="IPR017938">
    <property type="entry name" value="Riboflavin_synthase-like_b-brl"/>
</dbReference>
<protein>
    <recommendedName>
        <fullName evidence="5 9">Riboflavin synthase</fullName>
        <ecNumber evidence="4 9">2.5.1.9</ecNumber>
    </recommendedName>
</protein>
<proteinExistence type="predicted"/>
<feature type="domain" description="Lumazine-binding" evidence="11">
    <location>
        <begin position="1"/>
        <end position="98"/>
    </location>
</feature>
<dbReference type="InterPro" id="IPR001783">
    <property type="entry name" value="Lumazine-bd"/>
</dbReference>
<gene>
    <name evidence="12" type="ORF">AB3K24_04845</name>
</gene>
<accession>A0ABV3S2I2</accession>
<evidence type="ECO:0000256" key="6">
    <source>
        <dbReference type="ARBA" id="ARBA00022619"/>
    </source>
</evidence>
<evidence type="ECO:0000256" key="3">
    <source>
        <dbReference type="ARBA" id="ARBA00004887"/>
    </source>
</evidence>
<dbReference type="RefSeq" id="WP_367974070.1">
    <property type="nucleotide sequence ID" value="NZ_JBFPEQ010000001.1"/>
</dbReference>
<dbReference type="EMBL" id="JBFPER010000001">
    <property type="protein sequence ID" value="MEX0380677.1"/>
    <property type="molecule type" value="Genomic_DNA"/>
</dbReference>
<dbReference type="PANTHER" id="PTHR21098">
    <property type="entry name" value="RIBOFLAVIN SYNTHASE ALPHA CHAIN"/>
    <property type="match status" value="1"/>
</dbReference>
<evidence type="ECO:0000256" key="9">
    <source>
        <dbReference type="NCBIfam" id="TIGR00187"/>
    </source>
</evidence>
<evidence type="ECO:0000313" key="12">
    <source>
        <dbReference type="EMBL" id="MEX0380677.1"/>
    </source>
</evidence>
<keyword evidence="7 12" id="KW-0808">Transferase</keyword>
<dbReference type="NCBIfam" id="NF006767">
    <property type="entry name" value="PRK09289.1"/>
    <property type="match status" value="1"/>
</dbReference>
<dbReference type="InterPro" id="IPR026017">
    <property type="entry name" value="Lumazine-bd_dom"/>
</dbReference>
<dbReference type="SUPFAM" id="SSF63380">
    <property type="entry name" value="Riboflavin synthase domain-like"/>
    <property type="match status" value="2"/>
</dbReference>
<evidence type="ECO:0000256" key="8">
    <source>
        <dbReference type="ARBA" id="ARBA00022737"/>
    </source>
</evidence>
<dbReference type="PANTHER" id="PTHR21098:SF12">
    <property type="entry name" value="RIBOFLAVIN SYNTHASE"/>
    <property type="match status" value="1"/>
</dbReference>
<evidence type="ECO:0000256" key="5">
    <source>
        <dbReference type="ARBA" id="ARBA00013950"/>
    </source>
</evidence>
<comment type="pathway">
    <text evidence="3">Cofactor biosynthesis; riboflavin biosynthesis; riboflavin from 2-hydroxy-3-oxobutyl phosphate and 5-amino-6-(D-ribitylamino)uracil: step 2/2.</text>
</comment>
<keyword evidence="6" id="KW-0686">Riboflavin biosynthesis</keyword>
<keyword evidence="8" id="KW-0677">Repeat</keyword>
<dbReference type="Pfam" id="PF00677">
    <property type="entry name" value="Lum_binding"/>
    <property type="match status" value="2"/>
</dbReference>
<evidence type="ECO:0000256" key="1">
    <source>
        <dbReference type="ARBA" id="ARBA00000968"/>
    </source>
</evidence>
<name>A0ABV3S2I2_9LACO</name>
<keyword evidence="13" id="KW-1185">Reference proteome</keyword>
<evidence type="ECO:0000256" key="7">
    <source>
        <dbReference type="ARBA" id="ARBA00022679"/>
    </source>
</evidence>
<evidence type="ECO:0000259" key="11">
    <source>
        <dbReference type="PROSITE" id="PS51177"/>
    </source>
</evidence>
<comment type="catalytic activity">
    <reaction evidence="1">
        <text>2 6,7-dimethyl-8-(1-D-ribityl)lumazine + H(+) = 5-amino-6-(D-ribitylamino)uracil + riboflavin</text>
        <dbReference type="Rhea" id="RHEA:20772"/>
        <dbReference type="ChEBI" id="CHEBI:15378"/>
        <dbReference type="ChEBI" id="CHEBI:15934"/>
        <dbReference type="ChEBI" id="CHEBI:57986"/>
        <dbReference type="ChEBI" id="CHEBI:58201"/>
        <dbReference type="EC" id="2.5.1.9"/>
    </reaction>
</comment>
<sequence length="198" mass="21517">MFTGITQTTGTITQKKSRSDNKLCLRIKTDGPYFSDSQLGDSIMIDGVCLTIVSCHASWAQFDIMLPTCDATIIKAYQLDQVVNLEKAMLASDRINGHIVLGHVDGTAEVVDQQMIEETTLLTIKPKDDNLMNQIVSKGAIAILGVSLTVVQATQNTFTIGLIPYTLTHTNLSNIQIGQVVNIETDILAKYISGGKND</sequence>
<dbReference type="InterPro" id="IPR023366">
    <property type="entry name" value="ATP_synth_asu-like_sf"/>
</dbReference>
<evidence type="ECO:0000256" key="2">
    <source>
        <dbReference type="ARBA" id="ARBA00002803"/>
    </source>
</evidence>
<evidence type="ECO:0000313" key="13">
    <source>
        <dbReference type="Proteomes" id="UP001556617"/>
    </source>
</evidence>
<comment type="function">
    <text evidence="2">Catalyzes the dismutation of two molecules of 6,7-dimethyl-8-ribityllumazine, resulting in the formation of riboflavin and 5-amino-6-(D-ribitylamino)uracil.</text>
</comment>
<dbReference type="Gene3D" id="2.40.30.20">
    <property type="match status" value="2"/>
</dbReference>